<accession>I3Y7J7</accession>
<dbReference type="EMBL" id="CP003154">
    <property type="protein sequence ID" value="AFL72965.1"/>
    <property type="molecule type" value="Genomic_DNA"/>
</dbReference>
<dbReference type="eggNOG" id="COG1136">
    <property type="taxonomic scope" value="Bacteria"/>
</dbReference>
<keyword evidence="2" id="KW-0547">Nucleotide-binding</keyword>
<dbReference type="InterPro" id="IPR003439">
    <property type="entry name" value="ABC_transporter-like_ATP-bd"/>
</dbReference>
<dbReference type="GO" id="GO:0005886">
    <property type="term" value="C:plasma membrane"/>
    <property type="evidence" value="ECO:0007669"/>
    <property type="project" value="TreeGrafter"/>
</dbReference>
<dbReference type="HOGENOM" id="CLU_000604_1_22_6"/>
<dbReference type="InterPro" id="IPR027417">
    <property type="entry name" value="P-loop_NTPase"/>
</dbReference>
<feature type="domain" description="ABC transporter" evidence="5">
    <location>
        <begin position="5"/>
        <end position="228"/>
    </location>
</feature>
<dbReference type="SMART" id="SM00382">
    <property type="entry name" value="AAA"/>
    <property type="match status" value="1"/>
</dbReference>
<gene>
    <name evidence="6" type="ordered locus">Thivi_0930</name>
</gene>
<dbReference type="InterPro" id="IPR003593">
    <property type="entry name" value="AAA+_ATPase"/>
</dbReference>
<sequence length="229" mass="24686">MIALAGLQRIFQVGDQRVHALRGLTLDLEPGDYVAIMGPSGSGKTTLLNLLGLLDHPDAGSYRFDGVETTTLNEEARARLRREKIGFVFQSFHLIPRLTAFANVELPLVLAGLAPRERRPRVEKILDALGLAPRAGHRPDQLSGGQRQRVAIARATVMEPSLILADEPTGNLDRASGEEVIQILEALNDKGLILVLVTHDPALGARARRRIQMVDGAVVADETAAGSCA</sequence>
<evidence type="ECO:0000313" key="7">
    <source>
        <dbReference type="Proteomes" id="UP000006062"/>
    </source>
</evidence>
<dbReference type="AlphaFoldDB" id="I3Y7J7"/>
<keyword evidence="7" id="KW-1185">Reference proteome</keyword>
<dbReference type="KEGG" id="tvi:Thivi_0930"/>
<evidence type="ECO:0000256" key="1">
    <source>
        <dbReference type="ARBA" id="ARBA00022448"/>
    </source>
</evidence>
<dbReference type="PANTHER" id="PTHR24220">
    <property type="entry name" value="IMPORT ATP-BINDING PROTEIN"/>
    <property type="match status" value="1"/>
</dbReference>
<dbReference type="InterPro" id="IPR017871">
    <property type="entry name" value="ABC_transporter-like_CS"/>
</dbReference>
<dbReference type="Proteomes" id="UP000006062">
    <property type="component" value="Chromosome"/>
</dbReference>
<dbReference type="PANTHER" id="PTHR24220:SF86">
    <property type="entry name" value="ABC TRANSPORTER ABCH.1"/>
    <property type="match status" value="1"/>
</dbReference>
<dbReference type="PROSITE" id="PS50893">
    <property type="entry name" value="ABC_TRANSPORTER_2"/>
    <property type="match status" value="1"/>
</dbReference>
<dbReference type="GO" id="GO:1902495">
    <property type="term" value="C:transmembrane transporter complex"/>
    <property type="evidence" value="ECO:0007669"/>
    <property type="project" value="UniProtKB-ARBA"/>
</dbReference>
<keyword evidence="3" id="KW-0067">ATP-binding</keyword>
<dbReference type="RefSeq" id="WP_014777453.1">
    <property type="nucleotide sequence ID" value="NC_018012.1"/>
</dbReference>
<dbReference type="InterPro" id="IPR017911">
    <property type="entry name" value="MacB-like_ATP-bd"/>
</dbReference>
<evidence type="ECO:0000256" key="3">
    <source>
        <dbReference type="ARBA" id="ARBA00022840"/>
    </source>
</evidence>
<dbReference type="GO" id="GO:0005524">
    <property type="term" value="F:ATP binding"/>
    <property type="evidence" value="ECO:0007669"/>
    <property type="project" value="UniProtKB-KW"/>
</dbReference>
<evidence type="ECO:0000313" key="6">
    <source>
        <dbReference type="EMBL" id="AFL72965.1"/>
    </source>
</evidence>
<protein>
    <submittedName>
        <fullName evidence="6">ABC-type antimicrobial peptide transport system, ATPase component</fullName>
    </submittedName>
</protein>
<dbReference type="Gene3D" id="3.40.50.300">
    <property type="entry name" value="P-loop containing nucleotide triphosphate hydrolases"/>
    <property type="match status" value="1"/>
</dbReference>
<dbReference type="PROSITE" id="PS00211">
    <property type="entry name" value="ABC_TRANSPORTER_1"/>
    <property type="match status" value="1"/>
</dbReference>
<dbReference type="CDD" id="cd03255">
    <property type="entry name" value="ABC_MJ0796_LolCDE_FtsE"/>
    <property type="match status" value="1"/>
</dbReference>
<name>I3Y7J7_THIV6</name>
<organism evidence="6 7">
    <name type="scientific">Thiocystis violascens (strain ATCC 17096 / DSM 198 / 6111)</name>
    <name type="common">Chromatium violascens</name>
    <dbReference type="NCBI Taxonomy" id="765911"/>
    <lineage>
        <taxon>Bacteria</taxon>
        <taxon>Pseudomonadati</taxon>
        <taxon>Pseudomonadota</taxon>
        <taxon>Gammaproteobacteria</taxon>
        <taxon>Chromatiales</taxon>
        <taxon>Chromatiaceae</taxon>
        <taxon>Thiocystis</taxon>
    </lineage>
</organism>
<evidence type="ECO:0000256" key="4">
    <source>
        <dbReference type="ARBA" id="ARBA00038388"/>
    </source>
</evidence>
<proteinExistence type="inferred from homology"/>
<dbReference type="InterPro" id="IPR015854">
    <property type="entry name" value="ABC_transpr_LolD-like"/>
</dbReference>
<dbReference type="STRING" id="765911.Thivi_0930"/>
<keyword evidence="1" id="KW-0813">Transport</keyword>
<dbReference type="FunFam" id="3.40.50.300:FF:000032">
    <property type="entry name" value="Export ABC transporter ATP-binding protein"/>
    <property type="match status" value="1"/>
</dbReference>
<reference evidence="6 7" key="1">
    <citation type="submission" date="2012-06" db="EMBL/GenBank/DDBJ databases">
        <title>Complete sequence of Thiocystis violascens DSM 198.</title>
        <authorList>
            <consortium name="US DOE Joint Genome Institute"/>
            <person name="Lucas S."/>
            <person name="Han J."/>
            <person name="Lapidus A."/>
            <person name="Cheng J.-F."/>
            <person name="Goodwin L."/>
            <person name="Pitluck S."/>
            <person name="Peters L."/>
            <person name="Ovchinnikova G."/>
            <person name="Teshima H."/>
            <person name="Detter J.C."/>
            <person name="Han C."/>
            <person name="Tapia R."/>
            <person name="Land M."/>
            <person name="Hauser L."/>
            <person name="Kyrpides N."/>
            <person name="Ivanova N."/>
            <person name="Pagani I."/>
            <person name="Vogl K."/>
            <person name="Liu Z."/>
            <person name="Frigaard N.-U."/>
            <person name="Bryant D."/>
            <person name="Woyke T."/>
        </authorList>
    </citation>
    <scope>NUCLEOTIDE SEQUENCE [LARGE SCALE GENOMIC DNA]</scope>
    <source>
        <strain evidence="7">ATCC 17096 / DSM 198 / 6111</strain>
    </source>
</reference>
<dbReference type="OrthoDB" id="66958at2"/>
<evidence type="ECO:0000256" key="2">
    <source>
        <dbReference type="ARBA" id="ARBA00022741"/>
    </source>
</evidence>
<comment type="similarity">
    <text evidence="4">Belongs to the ABC transporter superfamily. Macrolide exporter (TC 3.A.1.122) family.</text>
</comment>
<dbReference type="GO" id="GO:0016887">
    <property type="term" value="F:ATP hydrolysis activity"/>
    <property type="evidence" value="ECO:0007669"/>
    <property type="project" value="InterPro"/>
</dbReference>
<dbReference type="Pfam" id="PF00005">
    <property type="entry name" value="ABC_tran"/>
    <property type="match status" value="1"/>
</dbReference>
<dbReference type="SUPFAM" id="SSF52540">
    <property type="entry name" value="P-loop containing nucleoside triphosphate hydrolases"/>
    <property type="match status" value="1"/>
</dbReference>
<evidence type="ECO:0000259" key="5">
    <source>
        <dbReference type="PROSITE" id="PS50893"/>
    </source>
</evidence>
<dbReference type="GO" id="GO:0022857">
    <property type="term" value="F:transmembrane transporter activity"/>
    <property type="evidence" value="ECO:0007669"/>
    <property type="project" value="TreeGrafter"/>
</dbReference>